<evidence type="ECO:0000313" key="2">
    <source>
        <dbReference type="EMBL" id="KYF65046.1"/>
    </source>
</evidence>
<name>A0A150QBF5_SORCE</name>
<dbReference type="Proteomes" id="UP000075260">
    <property type="component" value="Unassembled WGS sequence"/>
</dbReference>
<reference evidence="2 3" key="1">
    <citation type="submission" date="2014-02" db="EMBL/GenBank/DDBJ databases">
        <title>The small core and large imbalanced accessory genome model reveals a collaborative survival strategy of Sorangium cellulosum strains in nature.</title>
        <authorList>
            <person name="Han K."/>
            <person name="Peng R."/>
            <person name="Blom J."/>
            <person name="Li Y.-Z."/>
        </authorList>
    </citation>
    <scope>NUCLEOTIDE SEQUENCE [LARGE SCALE GENOMIC DNA]</scope>
    <source>
        <strain evidence="2 3">So0008-312</strain>
    </source>
</reference>
<feature type="compositionally biased region" description="Pro residues" evidence="1">
    <location>
        <begin position="21"/>
        <end position="38"/>
    </location>
</feature>
<proteinExistence type="predicted"/>
<organism evidence="2 3">
    <name type="scientific">Sorangium cellulosum</name>
    <name type="common">Polyangium cellulosum</name>
    <dbReference type="NCBI Taxonomy" id="56"/>
    <lineage>
        <taxon>Bacteria</taxon>
        <taxon>Pseudomonadati</taxon>
        <taxon>Myxococcota</taxon>
        <taxon>Polyangia</taxon>
        <taxon>Polyangiales</taxon>
        <taxon>Polyangiaceae</taxon>
        <taxon>Sorangium</taxon>
    </lineage>
</organism>
<evidence type="ECO:0000256" key="1">
    <source>
        <dbReference type="SAM" id="MobiDB-lite"/>
    </source>
</evidence>
<dbReference type="EMBL" id="JEMA01000862">
    <property type="protein sequence ID" value="KYF65046.1"/>
    <property type="molecule type" value="Genomic_DNA"/>
</dbReference>
<dbReference type="AlphaFoldDB" id="A0A150QBF5"/>
<gene>
    <name evidence="2" type="ORF">BE15_28925</name>
</gene>
<dbReference type="RefSeq" id="WP_061611367.1">
    <property type="nucleotide sequence ID" value="NZ_JEMA01000862.1"/>
</dbReference>
<evidence type="ECO:0000313" key="3">
    <source>
        <dbReference type="Proteomes" id="UP000075260"/>
    </source>
</evidence>
<feature type="region of interest" description="Disordered" evidence="1">
    <location>
        <begin position="1"/>
        <end position="81"/>
    </location>
</feature>
<sequence length="81" mass="8076">MSAEQPLGVTPPLPLLSLPSSGPPAPELPGPGAPPTPPASEDVDGFPGGPFCRSDVAEQPAASRAEGSSATSGWMWGDLIL</sequence>
<protein>
    <submittedName>
        <fullName evidence="2">Uncharacterized protein</fullName>
    </submittedName>
</protein>
<comment type="caution">
    <text evidence="2">The sequence shown here is derived from an EMBL/GenBank/DDBJ whole genome shotgun (WGS) entry which is preliminary data.</text>
</comment>
<accession>A0A150QBF5</accession>